<gene>
    <name evidence="1" type="ORF">ACFOPH_03100</name>
</gene>
<dbReference type="RefSeq" id="WP_379733481.1">
    <property type="nucleotide sequence ID" value="NZ_JBHRVV010000001.1"/>
</dbReference>
<sequence>MKPILGHEIGQALCDALGLPKRTVAFTLRCRAMEAVRVKCEYYPEDAGAIRSALMEYELVPHRAAWGEPPTESSPGGLAPCVETMGYDAWLKARTDAAHAEYMRRTSVPPSCDWRTFPPEEISRYFGIPLEELA</sequence>
<organism evidence="1 2">
    <name type="scientific">Massilia haematophila</name>
    <dbReference type="NCBI Taxonomy" id="457923"/>
    <lineage>
        <taxon>Bacteria</taxon>
        <taxon>Pseudomonadati</taxon>
        <taxon>Pseudomonadota</taxon>
        <taxon>Betaproteobacteria</taxon>
        <taxon>Burkholderiales</taxon>
        <taxon>Oxalobacteraceae</taxon>
        <taxon>Telluria group</taxon>
        <taxon>Massilia</taxon>
    </lineage>
</organism>
<keyword evidence="2" id="KW-1185">Reference proteome</keyword>
<accession>A0ABV7PDK2</accession>
<proteinExistence type="predicted"/>
<reference evidence="2" key="1">
    <citation type="journal article" date="2019" name="Int. J. Syst. Evol. Microbiol.">
        <title>The Global Catalogue of Microorganisms (GCM) 10K type strain sequencing project: providing services to taxonomists for standard genome sequencing and annotation.</title>
        <authorList>
            <consortium name="The Broad Institute Genomics Platform"/>
            <consortium name="The Broad Institute Genome Sequencing Center for Infectious Disease"/>
            <person name="Wu L."/>
            <person name="Ma J."/>
        </authorList>
    </citation>
    <scope>NUCLEOTIDE SEQUENCE [LARGE SCALE GENOMIC DNA]</scope>
    <source>
        <strain evidence="2">CCM 7480</strain>
    </source>
</reference>
<comment type="caution">
    <text evidence="1">The sequence shown here is derived from an EMBL/GenBank/DDBJ whole genome shotgun (WGS) entry which is preliminary data.</text>
</comment>
<dbReference type="Proteomes" id="UP001595665">
    <property type="component" value="Unassembled WGS sequence"/>
</dbReference>
<name>A0ABV7PDK2_9BURK</name>
<evidence type="ECO:0000313" key="1">
    <source>
        <dbReference type="EMBL" id="MFC3457239.1"/>
    </source>
</evidence>
<dbReference type="EMBL" id="JBHRVV010000001">
    <property type="protein sequence ID" value="MFC3457239.1"/>
    <property type="molecule type" value="Genomic_DNA"/>
</dbReference>
<evidence type="ECO:0000313" key="2">
    <source>
        <dbReference type="Proteomes" id="UP001595665"/>
    </source>
</evidence>
<protein>
    <submittedName>
        <fullName evidence="1">Uncharacterized protein</fullName>
    </submittedName>
</protein>